<evidence type="ECO:0008006" key="4">
    <source>
        <dbReference type="Google" id="ProtNLM"/>
    </source>
</evidence>
<keyword evidence="1" id="KW-0472">Membrane</keyword>
<comment type="caution">
    <text evidence="2">The sequence shown here is derived from an EMBL/GenBank/DDBJ whole genome shotgun (WGS) entry which is preliminary data.</text>
</comment>
<dbReference type="Pfam" id="PF14014">
    <property type="entry name" value="DUF4230"/>
    <property type="match status" value="1"/>
</dbReference>
<protein>
    <recommendedName>
        <fullName evidence="4">DUF4230 domain-containing protein</fullName>
    </recommendedName>
</protein>
<dbReference type="InterPro" id="IPR025324">
    <property type="entry name" value="DUF4230"/>
</dbReference>
<dbReference type="AlphaFoldDB" id="A1ZGQ6"/>
<keyword evidence="3" id="KW-1185">Reference proteome</keyword>
<feature type="transmembrane region" description="Helical" evidence="1">
    <location>
        <begin position="7"/>
        <end position="25"/>
    </location>
</feature>
<keyword evidence="1" id="KW-0812">Transmembrane</keyword>
<name>A1ZGQ6_MICM2</name>
<dbReference type="EMBL" id="AAWS01000006">
    <property type="protein sequence ID" value="EAY30673.1"/>
    <property type="molecule type" value="Genomic_DNA"/>
</dbReference>
<reference evidence="2 3" key="1">
    <citation type="submission" date="2007-01" db="EMBL/GenBank/DDBJ databases">
        <authorList>
            <person name="Haygood M."/>
            <person name="Podell S."/>
            <person name="Anderson C."/>
            <person name="Hopkinson B."/>
            <person name="Roe K."/>
            <person name="Barbeau K."/>
            <person name="Gaasterland T."/>
            <person name="Ferriera S."/>
            <person name="Johnson J."/>
            <person name="Kravitz S."/>
            <person name="Beeson K."/>
            <person name="Sutton G."/>
            <person name="Rogers Y.-H."/>
            <person name="Friedman R."/>
            <person name="Frazier M."/>
            <person name="Venter J.C."/>
        </authorList>
    </citation>
    <scope>NUCLEOTIDE SEQUENCE [LARGE SCALE GENOMIC DNA]</scope>
    <source>
        <strain evidence="2 3">ATCC 23134</strain>
    </source>
</reference>
<evidence type="ECO:0000313" key="3">
    <source>
        <dbReference type="Proteomes" id="UP000004095"/>
    </source>
</evidence>
<sequence length="205" mass="23397">MIRSFTSIIFFLLGAVAGIVFWGFYTTGTFAFLPADKPVTTHNVVLKKIEALGNLELIRYKYKDMVEHEVIKAYLPDPKVVLMVTGEVVGCINLKKVKTEDIIEKKDTVYIRLPRPEICYSKVNHSESKVFDTRNTTLFADRSKLIDQAYKIAENHLPQAAKQANIIERTRVSGENLLRPLFENLSKKKVVFTYDIGGEKKIKLK</sequence>
<evidence type="ECO:0000256" key="1">
    <source>
        <dbReference type="SAM" id="Phobius"/>
    </source>
</evidence>
<dbReference type="Proteomes" id="UP000004095">
    <property type="component" value="Unassembled WGS sequence"/>
</dbReference>
<dbReference type="RefSeq" id="WP_002695015.1">
    <property type="nucleotide sequence ID" value="NZ_AAWS01000006.1"/>
</dbReference>
<evidence type="ECO:0000313" key="2">
    <source>
        <dbReference type="EMBL" id="EAY30673.1"/>
    </source>
</evidence>
<organism evidence="2 3">
    <name type="scientific">Microscilla marina ATCC 23134</name>
    <dbReference type="NCBI Taxonomy" id="313606"/>
    <lineage>
        <taxon>Bacteria</taxon>
        <taxon>Pseudomonadati</taxon>
        <taxon>Bacteroidota</taxon>
        <taxon>Cytophagia</taxon>
        <taxon>Cytophagales</taxon>
        <taxon>Microscillaceae</taxon>
        <taxon>Microscilla</taxon>
    </lineage>
</organism>
<dbReference type="OrthoDB" id="791023at2"/>
<gene>
    <name evidence="2" type="ORF">M23134_03311</name>
</gene>
<accession>A1ZGQ6</accession>
<proteinExistence type="predicted"/>
<keyword evidence="1" id="KW-1133">Transmembrane helix</keyword>
<dbReference type="eggNOG" id="ENOG502ZCJ2">
    <property type="taxonomic scope" value="Bacteria"/>
</dbReference>